<evidence type="ECO:0000313" key="1">
    <source>
        <dbReference type="EMBL" id="ORX99552.1"/>
    </source>
</evidence>
<evidence type="ECO:0008006" key="3">
    <source>
        <dbReference type="Google" id="ProtNLM"/>
    </source>
</evidence>
<dbReference type="EMBL" id="MCFA01000196">
    <property type="protein sequence ID" value="ORX99552.1"/>
    <property type="molecule type" value="Genomic_DNA"/>
</dbReference>
<reference evidence="1 2" key="1">
    <citation type="submission" date="2016-07" db="EMBL/GenBank/DDBJ databases">
        <title>Pervasive Adenine N6-methylation of Active Genes in Fungi.</title>
        <authorList>
            <consortium name="DOE Joint Genome Institute"/>
            <person name="Mondo S.J."/>
            <person name="Dannebaum R.O."/>
            <person name="Kuo R.C."/>
            <person name="Labutti K."/>
            <person name="Haridas S."/>
            <person name="Kuo A."/>
            <person name="Salamov A."/>
            <person name="Ahrendt S.R."/>
            <person name="Lipzen A."/>
            <person name="Sullivan W."/>
            <person name="Andreopoulos W.B."/>
            <person name="Clum A."/>
            <person name="Lindquist E."/>
            <person name="Daum C."/>
            <person name="Ramamoorthy G.K."/>
            <person name="Gryganskyi A."/>
            <person name="Culley D."/>
            <person name="Magnuson J.K."/>
            <person name="James T.Y."/>
            <person name="O'Malley M.A."/>
            <person name="Stajich J.E."/>
            <person name="Spatafora J.W."/>
            <person name="Visel A."/>
            <person name="Grigoriev I.V."/>
        </authorList>
    </citation>
    <scope>NUCLEOTIDE SEQUENCE [LARGE SCALE GENOMIC DNA]</scope>
    <source>
        <strain evidence="1 2">CBS 115471</strain>
    </source>
</reference>
<dbReference type="STRING" id="1231657.A0A1Y1YNH3"/>
<dbReference type="Proteomes" id="UP000193144">
    <property type="component" value="Unassembled WGS sequence"/>
</dbReference>
<dbReference type="Gene3D" id="2.40.128.310">
    <property type="entry name" value="Protein HRI1, C-terminal domain"/>
    <property type="match status" value="1"/>
</dbReference>
<protein>
    <recommendedName>
        <fullName evidence="3">Protein HRI1</fullName>
    </recommendedName>
</protein>
<dbReference type="Pfam" id="PF16815">
    <property type="entry name" value="HRI1"/>
    <property type="match status" value="1"/>
</dbReference>
<keyword evidence="2" id="KW-1185">Reference proteome</keyword>
<proteinExistence type="predicted"/>
<gene>
    <name evidence="1" type="ORF">BCR34DRAFT_465937</name>
</gene>
<dbReference type="Gene3D" id="2.40.128.320">
    <property type="entry name" value="Protein HRI1, N-terminal domain"/>
    <property type="match status" value="1"/>
</dbReference>
<organism evidence="1 2">
    <name type="scientific">Clohesyomyces aquaticus</name>
    <dbReference type="NCBI Taxonomy" id="1231657"/>
    <lineage>
        <taxon>Eukaryota</taxon>
        <taxon>Fungi</taxon>
        <taxon>Dikarya</taxon>
        <taxon>Ascomycota</taxon>
        <taxon>Pezizomycotina</taxon>
        <taxon>Dothideomycetes</taxon>
        <taxon>Pleosporomycetidae</taxon>
        <taxon>Pleosporales</taxon>
        <taxon>Lindgomycetaceae</taxon>
        <taxon>Clohesyomyces</taxon>
    </lineage>
</organism>
<feature type="non-terminal residue" evidence="1">
    <location>
        <position position="244"/>
    </location>
</feature>
<dbReference type="AlphaFoldDB" id="A0A1Y1YNH3"/>
<dbReference type="InterPro" id="IPR031818">
    <property type="entry name" value="Hri1"/>
</dbReference>
<dbReference type="InterPro" id="IPR043047">
    <property type="entry name" value="Hri1_N_sf"/>
</dbReference>
<dbReference type="CDD" id="cd11693">
    <property type="entry name" value="HRI1_C_like"/>
    <property type="match status" value="1"/>
</dbReference>
<dbReference type="OrthoDB" id="4045395at2759"/>
<sequence>TSTLVLTTPQCTYLDIRLLKPLFPSPPPASTPTPSSILPITGGPSFALEWAFCGQSSTSPASPQVLSASTLPVKHATWHHWLDSRFSVGSPEIPRDEGDMYTVSANQTCEFGSAWNAAGNAVVSYEEMWEDMRIKSTDTDADKVKKRIQAMVLRLDESAHGVRGMVVRVGQFVQGMLKRGNEVTVERWEFLEKRDAQGKVVGGDWTRLVRLGDLFLPCAVAFEPEKVEVGNTVTYELFAWVVEE</sequence>
<evidence type="ECO:0000313" key="2">
    <source>
        <dbReference type="Proteomes" id="UP000193144"/>
    </source>
</evidence>
<comment type="caution">
    <text evidence="1">The sequence shown here is derived from an EMBL/GenBank/DDBJ whole genome shotgun (WGS) entry which is preliminary data.</text>
</comment>
<name>A0A1Y1YNH3_9PLEO</name>
<feature type="non-terminal residue" evidence="1">
    <location>
        <position position="1"/>
    </location>
</feature>
<accession>A0A1Y1YNH3</accession>